<keyword evidence="7" id="KW-1185">Reference proteome</keyword>
<evidence type="ECO:0000313" key="6">
    <source>
        <dbReference type="EMBL" id="AHC26107.1"/>
    </source>
</evidence>
<keyword evidence="1" id="KW-0805">Transcription regulation</keyword>
<dbReference type="InterPro" id="IPR009057">
    <property type="entry name" value="Homeodomain-like_sf"/>
</dbReference>
<sequence>MPKSRWTAREAELLAVTLRMLQTSGYDGLNLQAVATEAKASKSTLYRRWPSKEELVLAAFIEGTRASEVAPCTGSLREDLLQIGTSVCRRVSEHGSTMRAVLGELARSPALAAAFHNEFVLRRKRVFAEVIRDAVDRGEISGAEVPDDELDDVLAGYLVFRSLVAADPPNQHTVRALVDHVLIPSLTRDWGRCPRG</sequence>
<dbReference type="PRINTS" id="PR00455">
    <property type="entry name" value="HTHTETR"/>
</dbReference>
<evidence type="ECO:0000256" key="4">
    <source>
        <dbReference type="PROSITE-ProRule" id="PRU00335"/>
    </source>
</evidence>
<dbReference type="PANTHER" id="PTHR30055:SF149">
    <property type="entry name" value="TETR-FAMILY TRANSCRIPTIONAL REGULATOR"/>
    <property type="match status" value="1"/>
</dbReference>
<dbReference type="InterPro" id="IPR001647">
    <property type="entry name" value="HTH_TetR"/>
</dbReference>
<protein>
    <submittedName>
        <fullName evidence="6">TetR family transcriptional regulator</fullName>
    </submittedName>
</protein>
<dbReference type="SUPFAM" id="SSF46689">
    <property type="entry name" value="Homeodomain-like"/>
    <property type="match status" value="1"/>
</dbReference>
<dbReference type="eggNOG" id="COG1309">
    <property type="taxonomic scope" value="Bacteria"/>
</dbReference>
<keyword evidence="3" id="KW-0804">Transcription</keyword>
<dbReference type="InterPro" id="IPR050109">
    <property type="entry name" value="HTH-type_TetR-like_transc_reg"/>
</dbReference>
<dbReference type="PANTHER" id="PTHR30055">
    <property type="entry name" value="HTH-TYPE TRANSCRIPTIONAL REGULATOR RUTR"/>
    <property type="match status" value="1"/>
</dbReference>
<evidence type="ECO:0000256" key="1">
    <source>
        <dbReference type="ARBA" id="ARBA00023015"/>
    </source>
</evidence>
<evidence type="ECO:0000259" key="5">
    <source>
        <dbReference type="PROSITE" id="PS50977"/>
    </source>
</evidence>
<dbReference type="Pfam" id="PF16859">
    <property type="entry name" value="TetR_C_11"/>
    <property type="match status" value="1"/>
</dbReference>
<dbReference type="AlphaFoldDB" id="V5XDN5"/>
<evidence type="ECO:0000256" key="3">
    <source>
        <dbReference type="ARBA" id="ARBA00023163"/>
    </source>
</evidence>
<dbReference type="Pfam" id="PF00440">
    <property type="entry name" value="TetR_N"/>
    <property type="match status" value="1"/>
</dbReference>
<dbReference type="HOGENOM" id="CLU_069356_25_3_11"/>
<dbReference type="Proteomes" id="UP000018763">
    <property type="component" value="Chromosome"/>
</dbReference>
<dbReference type="PROSITE" id="PS50977">
    <property type="entry name" value="HTH_TETR_2"/>
    <property type="match status" value="1"/>
</dbReference>
<dbReference type="InterPro" id="IPR011075">
    <property type="entry name" value="TetR_C"/>
</dbReference>
<feature type="DNA-binding region" description="H-T-H motif" evidence="4">
    <location>
        <begin position="30"/>
        <end position="49"/>
    </location>
</feature>
<evidence type="ECO:0000313" key="7">
    <source>
        <dbReference type="Proteomes" id="UP000018763"/>
    </source>
</evidence>
<dbReference type="Gene3D" id="1.10.10.60">
    <property type="entry name" value="Homeodomain-like"/>
    <property type="match status" value="1"/>
</dbReference>
<keyword evidence="2 4" id="KW-0238">DNA-binding</keyword>
<dbReference type="GO" id="GO:0003700">
    <property type="term" value="F:DNA-binding transcription factor activity"/>
    <property type="evidence" value="ECO:0007669"/>
    <property type="project" value="TreeGrafter"/>
</dbReference>
<reference evidence="6 7" key="1">
    <citation type="journal article" date="2014" name="Genome Announc.">
        <title>Complete Genome Sequence of Sterol-Transforming Mycobacterium neoaurum Strain VKM Ac-1815D.</title>
        <authorList>
            <person name="Shtratnikova V.Y."/>
            <person name="Bragin E.Y."/>
            <person name="Dovbnya D.V."/>
            <person name="Pekov Y.A."/>
            <person name="Schelkunov M.I."/>
            <person name="Strizhov N."/>
            <person name="Ivashina T.V."/>
            <person name="Ashapkin V.V."/>
            <person name="Donova M.V."/>
        </authorList>
    </citation>
    <scope>NUCLEOTIDE SEQUENCE [LARGE SCALE GENOMIC DNA]</scope>
    <source>
        <strain evidence="6 7">VKM Ac-1815D</strain>
    </source>
</reference>
<evidence type="ECO:0000256" key="2">
    <source>
        <dbReference type="ARBA" id="ARBA00023125"/>
    </source>
</evidence>
<gene>
    <name evidence="6" type="ORF">D174_16620</name>
</gene>
<dbReference type="Gene3D" id="1.10.357.10">
    <property type="entry name" value="Tetracycline Repressor, domain 2"/>
    <property type="match status" value="1"/>
</dbReference>
<dbReference type="GO" id="GO:0000976">
    <property type="term" value="F:transcription cis-regulatory region binding"/>
    <property type="evidence" value="ECO:0007669"/>
    <property type="project" value="TreeGrafter"/>
</dbReference>
<feature type="domain" description="HTH tetR-type" evidence="5">
    <location>
        <begin position="7"/>
        <end position="67"/>
    </location>
</feature>
<proteinExistence type="predicted"/>
<organism evidence="6 7">
    <name type="scientific">Mycolicibacterium neoaurum VKM Ac-1815D</name>
    <dbReference type="NCBI Taxonomy" id="700508"/>
    <lineage>
        <taxon>Bacteria</taxon>
        <taxon>Bacillati</taxon>
        <taxon>Actinomycetota</taxon>
        <taxon>Actinomycetes</taxon>
        <taxon>Mycobacteriales</taxon>
        <taxon>Mycobacteriaceae</taxon>
        <taxon>Mycolicibacterium</taxon>
    </lineage>
</organism>
<dbReference type="EMBL" id="CP006936">
    <property type="protein sequence ID" value="AHC26107.1"/>
    <property type="molecule type" value="Genomic_DNA"/>
</dbReference>
<dbReference type="KEGG" id="mne:D174_16620"/>
<accession>V5XDN5</accession>
<dbReference type="InterPro" id="IPR036271">
    <property type="entry name" value="Tet_transcr_reg_TetR-rel_C_sf"/>
</dbReference>
<dbReference type="SUPFAM" id="SSF48498">
    <property type="entry name" value="Tetracyclin repressor-like, C-terminal domain"/>
    <property type="match status" value="1"/>
</dbReference>
<name>V5XDN5_MYCNE</name>